<evidence type="ECO:0008006" key="4">
    <source>
        <dbReference type="Google" id="ProtNLM"/>
    </source>
</evidence>
<name>A0A091B614_9GAMM</name>
<keyword evidence="1" id="KW-0472">Membrane</keyword>
<organism evidence="2 3">
    <name type="scientific">Arenimonas composti TR7-09 = DSM 18010</name>
    <dbReference type="NCBI Taxonomy" id="1121013"/>
    <lineage>
        <taxon>Bacteria</taxon>
        <taxon>Pseudomonadati</taxon>
        <taxon>Pseudomonadota</taxon>
        <taxon>Gammaproteobacteria</taxon>
        <taxon>Lysobacterales</taxon>
        <taxon>Lysobacteraceae</taxon>
        <taxon>Arenimonas</taxon>
    </lineage>
</organism>
<reference evidence="2 3" key="1">
    <citation type="submission" date="2013-09" db="EMBL/GenBank/DDBJ databases">
        <title>Genome sequencing of Arenimonas composti.</title>
        <authorList>
            <person name="Chen F."/>
            <person name="Wang G."/>
        </authorList>
    </citation>
    <scope>NUCLEOTIDE SEQUENCE [LARGE SCALE GENOMIC DNA]</scope>
    <source>
        <strain evidence="2 3">TR7-09</strain>
    </source>
</reference>
<dbReference type="InterPro" id="IPR031823">
    <property type="entry name" value="TatT"/>
</dbReference>
<protein>
    <recommendedName>
        <fullName evidence="4">TRAP transporter TatT component family protein</fullName>
    </recommendedName>
</protein>
<accession>A0A091B614</accession>
<dbReference type="OrthoDB" id="5290315at2"/>
<dbReference type="eggNOG" id="ENOG502Z7TM">
    <property type="taxonomic scope" value="Bacteria"/>
</dbReference>
<dbReference type="Pfam" id="PF16811">
    <property type="entry name" value="TAtT"/>
    <property type="match status" value="1"/>
</dbReference>
<dbReference type="Proteomes" id="UP000029391">
    <property type="component" value="Unassembled WGS sequence"/>
</dbReference>
<dbReference type="AlphaFoldDB" id="A0A091B614"/>
<dbReference type="InterPro" id="IPR038537">
    <property type="entry name" value="TatT_sf"/>
</dbReference>
<dbReference type="Gene3D" id="1.25.40.920">
    <property type="entry name" value="TRAP transporter T-component"/>
    <property type="match status" value="1"/>
</dbReference>
<keyword evidence="1" id="KW-1133">Transmembrane helix</keyword>
<comment type="caution">
    <text evidence="2">The sequence shown here is derived from an EMBL/GenBank/DDBJ whole genome shotgun (WGS) entry which is preliminary data.</text>
</comment>
<keyword evidence="3" id="KW-1185">Reference proteome</keyword>
<dbReference type="EMBL" id="AWXU01000076">
    <property type="protein sequence ID" value="KFN46304.1"/>
    <property type="molecule type" value="Genomic_DNA"/>
</dbReference>
<feature type="transmembrane region" description="Helical" evidence="1">
    <location>
        <begin position="31"/>
        <end position="51"/>
    </location>
</feature>
<proteinExistence type="predicted"/>
<evidence type="ECO:0000313" key="3">
    <source>
        <dbReference type="Proteomes" id="UP000029391"/>
    </source>
</evidence>
<evidence type="ECO:0000256" key="1">
    <source>
        <dbReference type="SAM" id="Phobius"/>
    </source>
</evidence>
<dbReference type="STRING" id="1121013.GCA_000426365_00557"/>
<gene>
    <name evidence="2" type="ORF">P873_01995</name>
</gene>
<evidence type="ECO:0000313" key="2">
    <source>
        <dbReference type="EMBL" id="KFN46304.1"/>
    </source>
</evidence>
<sequence>MRAPTRADRLPDPQRGPLAAVPARRALRAPLLRLAALLAAAALLAGCASLVGRAGDRLAGRLGTVILASDDPATVRDALPAYLLLLDAMLIEGDGDDAGRSGLLFAAAELNGAYAGNFTGDDRERARRLAGKAFAYARRGVCTTAATLCARIDGDVDGFAQAVADAPPAQAPAMYALAAAWAGQLQANSDDWGAIADLPKVQALLERVVAIDPGHARGMARVYLGVLDSLRPEAVGGRPERGRAHFEAAIAQSGGRNLYASTLFAEYYARLVFDRELHDRLLREVLAADPHADGYTLTNVLAQQRARTLLASGDDYF</sequence>
<keyword evidence="1" id="KW-0812">Transmembrane</keyword>